<keyword evidence="6" id="KW-0597">Phosphoprotein</keyword>
<feature type="region of interest" description="Disordered" evidence="17">
    <location>
        <begin position="913"/>
        <end position="935"/>
    </location>
</feature>
<feature type="domain" description="C2H2-type" evidence="19">
    <location>
        <begin position="372"/>
        <end position="394"/>
    </location>
</feature>
<keyword evidence="14" id="KW-0804">Transcription</keyword>
<evidence type="ECO:0000256" key="17">
    <source>
        <dbReference type="SAM" id="MobiDB-lite"/>
    </source>
</evidence>
<reference evidence="20" key="2">
    <citation type="submission" date="2025-08" db="UniProtKB">
        <authorList>
            <consortium name="Ensembl"/>
        </authorList>
    </citation>
    <scope>IDENTIFICATION</scope>
</reference>
<feature type="compositionally biased region" description="Basic residues" evidence="17">
    <location>
        <begin position="956"/>
        <end position="974"/>
    </location>
</feature>
<keyword evidence="5" id="KW-1017">Isopeptide bond</keyword>
<dbReference type="GeneTree" id="ENSGT00940000161449"/>
<organism evidence="20 21">
    <name type="scientific">Erpetoichthys calabaricus</name>
    <name type="common">Rope fish</name>
    <name type="synonym">Calamoichthys calabaricus</name>
    <dbReference type="NCBI Taxonomy" id="27687"/>
    <lineage>
        <taxon>Eukaryota</taxon>
        <taxon>Metazoa</taxon>
        <taxon>Chordata</taxon>
        <taxon>Craniata</taxon>
        <taxon>Vertebrata</taxon>
        <taxon>Euteleostomi</taxon>
        <taxon>Actinopterygii</taxon>
        <taxon>Polypteriformes</taxon>
        <taxon>Polypteridae</taxon>
        <taxon>Erpetoichthys</taxon>
    </lineage>
</organism>
<feature type="region of interest" description="Disordered" evidence="17">
    <location>
        <begin position="1174"/>
        <end position="1194"/>
    </location>
</feature>
<evidence type="ECO:0000256" key="15">
    <source>
        <dbReference type="ARBA" id="ARBA00023242"/>
    </source>
</evidence>
<dbReference type="Ensembl" id="ENSECRT00000021452.1">
    <property type="protein sequence ID" value="ENSECRP00000020999.1"/>
    <property type="gene ID" value="ENSECRG00000014143.1"/>
</dbReference>
<evidence type="ECO:0000256" key="5">
    <source>
        <dbReference type="ARBA" id="ARBA00022499"/>
    </source>
</evidence>
<evidence type="ECO:0000256" key="1">
    <source>
        <dbReference type="ARBA" id="ARBA00004123"/>
    </source>
</evidence>
<keyword evidence="9 16" id="KW-0863">Zinc-finger</keyword>
<feature type="domain" description="C2H2-type" evidence="19">
    <location>
        <begin position="491"/>
        <end position="518"/>
    </location>
</feature>
<feature type="compositionally biased region" description="Basic and acidic residues" evidence="17">
    <location>
        <begin position="436"/>
        <end position="451"/>
    </location>
</feature>
<evidence type="ECO:0000256" key="14">
    <source>
        <dbReference type="ARBA" id="ARBA00023163"/>
    </source>
</evidence>
<dbReference type="SMART" id="SM00355">
    <property type="entry name" value="ZnF_C2H2"/>
    <property type="match status" value="8"/>
</dbReference>
<dbReference type="SMART" id="SM00225">
    <property type="entry name" value="BTB"/>
    <property type="match status" value="1"/>
</dbReference>
<evidence type="ECO:0000256" key="13">
    <source>
        <dbReference type="ARBA" id="ARBA00023125"/>
    </source>
</evidence>
<keyword evidence="3" id="KW-0158">Chromosome</keyword>
<feature type="region of interest" description="Disordered" evidence="17">
    <location>
        <begin position="692"/>
        <end position="744"/>
    </location>
</feature>
<dbReference type="FunFam" id="3.30.160.60:FF:000235">
    <property type="entry name" value="Zinc finger and BTB domain containing 38"/>
    <property type="match status" value="1"/>
</dbReference>
<dbReference type="InterPro" id="IPR013087">
    <property type="entry name" value="Znf_C2H2_type"/>
</dbReference>
<evidence type="ECO:0000256" key="16">
    <source>
        <dbReference type="PROSITE-ProRule" id="PRU00042"/>
    </source>
</evidence>
<dbReference type="Proteomes" id="UP000694620">
    <property type="component" value="Chromosome 2"/>
</dbReference>
<feature type="domain" description="C2H2-type" evidence="19">
    <location>
        <begin position="519"/>
        <end position="546"/>
    </location>
</feature>
<keyword evidence="15" id="KW-0539">Nucleus</keyword>
<dbReference type="GO" id="GO:0005694">
    <property type="term" value="C:chromosome"/>
    <property type="evidence" value="ECO:0007669"/>
    <property type="project" value="UniProtKB-SubCell"/>
</dbReference>
<dbReference type="PROSITE" id="PS50097">
    <property type="entry name" value="BTB"/>
    <property type="match status" value="1"/>
</dbReference>
<feature type="region of interest" description="Disordered" evidence="17">
    <location>
        <begin position="815"/>
        <end position="835"/>
    </location>
</feature>
<keyword evidence="4" id="KW-0678">Repressor</keyword>
<proteinExistence type="predicted"/>
<gene>
    <name evidence="20" type="primary">ZBTB38</name>
</gene>
<evidence type="ECO:0000256" key="8">
    <source>
        <dbReference type="ARBA" id="ARBA00022737"/>
    </source>
</evidence>
<dbReference type="InterPro" id="IPR011333">
    <property type="entry name" value="SKP1/BTB/POZ_sf"/>
</dbReference>
<reference evidence="20" key="1">
    <citation type="submission" date="2021-06" db="EMBL/GenBank/DDBJ databases">
        <authorList>
            <consortium name="Wellcome Sanger Institute Data Sharing"/>
        </authorList>
    </citation>
    <scope>NUCLEOTIDE SEQUENCE [LARGE SCALE GENOMIC DNA]</scope>
</reference>
<keyword evidence="10" id="KW-0862">Zinc</keyword>
<dbReference type="GO" id="GO:0008270">
    <property type="term" value="F:zinc ion binding"/>
    <property type="evidence" value="ECO:0007669"/>
    <property type="project" value="UniProtKB-KW"/>
</dbReference>
<keyword evidence="21" id="KW-1185">Reference proteome</keyword>
<evidence type="ECO:0000256" key="4">
    <source>
        <dbReference type="ARBA" id="ARBA00022491"/>
    </source>
</evidence>
<evidence type="ECO:0000259" key="18">
    <source>
        <dbReference type="PROSITE" id="PS50097"/>
    </source>
</evidence>
<dbReference type="InterPro" id="IPR000210">
    <property type="entry name" value="BTB/POZ_dom"/>
</dbReference>
<evidence type="ECO:0000256" key="2">
    <source>
        <dbReference type="ARBA" id="ARBA00004286"/>
    </source>
</evidence>
<keyword evidence="8" id="KW-0677">Repeat</keyword>
<feature type="compositionally biased region" description="Polar residues" evidence="17">
    <location>
        <begin position="728"/>
        <end position="744"/>
    </location>
</feature>
<dbReference type="SUPFAM" id="SSF54695">
    <property type="entry name" value="POZ domain"/>
    <property type="match status" value="1"/>
</dbReference>
<evidence type="ECO:0000256" key="10">
    <source>
        <dbReference type="ARBA" id="ARBA00022833"/>
    </source>
</evidence>
<feature type="compositionally biased region" description="Low complexity" evidence="17">
    <location>
        <begin position="714"/>
        <end position="726"/>
    </location>
</feature>
<dbReference type="GO" id="GO:0000981">
    <property type="term" value="F:DNA-binding transcription factor activity, RNA polymerase II-specific"/>
    <property type="evidence" value="ECO:0007669"/>
    <property type="project" value="TreeGrafter"/>
</dbReference>
<evidence type="ECO:0000259" key="19">
    <source>
        <dbReference type="PROSITE" id="PS50157"/>
    </source>
</evidence>
<keyword evidence="7" id="KW-0479">Metal-binding</keyword>
<dbReference type="PANTHER" id="PTHR24394">
    <property type="entry name" value="ZINC FINGER PROTEIN"/>
    <property type="match status" value="1"/>
</dbReference>
<protein>
    <submittedName>
        <fullName evidence="20">Zinc finger and BTB domain containing 38</fullName>
    </submittedName>
</protein>
<feature type="region of interest" description="Disordered" evidence="17">
    <location>
        <begin position="436"/>
        <end position="472"/>
    </location>
</feature>
<dbReference type="Gene3D" id="3.30.710.10">
    <property type="entry name" value="Potassium Channel Kv1.1, Chain A"/>
    <property type="match status" value="1"/>
</dbReference>
<dbReference type="PANTHER" id="PTHR24394:SF58">
    <property type="entry name" value="ZINC FINGER AND BTB DOMAIN CONTAINING 33"/>
    <property type="match status" value="1"/>
</dbReference>
<dbReference type="GO" id="GO:0003677">
    <property type="term" value="F:DNA binding"/>
    <property type="evidence" value="ECO:0007669"/>
    <property type="project" value="UniProtKB-KW"/>
</dbReference>
<feature type="domain" description="BTB" evidence="18">
    <location>
        <begin position="34"/>
        <end position="101"/>
    </location>
</feature>
<accession>A0A8C4SSV1</accession>
<feature type="compositionally biased region" description="Polar residues" evidence="17">
    <location>
        <begin position="692"/>
        <end position="705"/>
    </location>
</feature>
<evidence type="ECO:0000256" key="7">
    <source>
        <dbReference type="ARBA" id="ARBA00022723"/>
    </source>
</evidence>
<name>A0A8C4SSV1_ERPCA</name>
<keyword evidence="13" id="KW-0238">DNA-binding</keyword>
<dbReference type="Gene3D" id="3.30.160.60">
    <property type="entry name" value="Classic Zinc Finger"/>
    <property type="match status" value="5"/>
</dbReference>
<keyword evidence="12" id="KW-0805">Transcription regulation</keyword>
<evidence type="ECO:0000313" key="21">
    <source>
        <dbReference type="Proteomes" id="UP000694620"/>
    </source>
</evidence>
<dbReference type="Pfam" id="PF00651">
    <property type="entry name" value="BTB"/>
    <property type="match status" value="1"/>
</dbReference>
<feature type="domain" description="C2H2-type" evidence="19">
    <location>
        <begin position="547"/>
        <end position="570"/>
    </location>
</feature>
<feature type="region of interest" description="Disordered" evidence="17">
    <location>
        <begin position="956"/>
        <end position="980"/>
    </location>
</feature>
<comment type="subcellular location">
    <subcellularLocation>
        <location evidence="2">Chromosome</location>
    </subcellularLocation>
    <subcellularLocation>
        <location evidence="1">Nucleus</location>
    </subcellularLocation>
</comment>
<feature type="domain" description="C2H2-type" evidence="19">
    <location>
        <begin position="1028"/>
        <end position="1056"/>
    </location>
</feature>
<evidence type="ECO:0000256" key="3">
    <source>
        <dbReference type="ARBA" id="ARBA00022454"/>
    </source>
</evidence>
<evidence type="ECO:0000256" key="12">
    <source>
        <dbReference type="ARBA" id="ARBA00023015"/>
    </source>
</evidence>
<dbReference type="GO" id="GO:0005634">
    <property type="term" value="C:nucleus"/>
    <property type="evidence" value="ECO:0007669"/>
    <property type="project" value="UniProtKB-SubCell"/>
</dbReference>
<dbReference type="PROSITE" id="PS50157">
    <property type="entry name" value="ZINC_FINGER_C2H2_2"/>
    <property type="match status" value="5"/>
</dbReference>
<evidence type="ECO:0000256" key="6">
    <source>
        <dbReference type="ARBA" id="ARBA00022553"/>
    </source>
</evidence>
<evidence type="ECO:0000313" key="20">
    <source>
        <dbReference type="Ensembl" id="ENSECRP00000020999.1"/>
    </source>
</evidence>
<keyword evidence="11" id="KW-0832">Ubl conjugation</keyword>
<dbReference type="Pfam" id="PF00096">
    <property type="entry name" value="zf-C2H2"/>
    <property type="match status" value="1"/>
</dbReference>
<dbReference type="InterPro" id="IPR036236">
    <property type="entry name" value="Znf_C2H2_sf"/>
</dbReference>
<evidence type="ECO:0000256" key="11">
    <source>
        <dbReference type="ARBA" id="ARBA00022843"/>
    </source>
</evidence>
<sequence>MTIMFQDTDSITDNSHFQSVLGHLNDQRTQGVLCDVTVVVEDTKFKAHKNVLAASSMYFKDVFFTQERRISGQLLELSDFKSDVFAEILNFIYCAKVMATEVEEIKALTAAGKKLGIPFLENLGHLLDQEKQCTDDSQGNTLPDSVQGGNSSISLFSTNSHTMKKETVNSNQEQRTDDLACLSGPRITNAFSIFETGTNDDLFSPLDLRANAKRPSENDHIPVLCPSQNKTVTEIEQTHALSEHSYAASTILNQVRRVSESQGTTAIDLRQQNTFASKVVSKQFLNHSRSPLKKRYKMCTNLLNDDVGLQHSHTEFNVIPTTAPVSTSTSFNNKANENSTMETISSIADNNYEVKMPSSVLTEPVELHPNPYGCEYCSARFSNEALLNIHVQSHKKRFVSHLACKYCHKKFTHLKRLRNHEQTRCKAKVSAKAEDATDLPEEHIDIEKISSPKETLPEDLQENSAENEKGITDDLKDLDDKEKTINMPRLYVCSVCKRSYVTLSSLKRHENVHSWQRAYPCHYCNKVFALAEYRTKHEIWHTGERRYQCIFCLETFMTYYILKNHQKSFHGIDPRVAVKKKSANGGFKSGLYPFKLYRLLPMKFRKRQYKTYSETFSENSDCTDQSFTVSMATDIQHPLGSTSSGVNFEDNKLATPNGTDAVSLRQLFTMPVTFMATPKVVASVTPCANFLQPSTISQPPSTETEVNLRKTLKKTSNSESISTKSSLDYKNQESSLTSLGQTPSSAVAATNRICSVIVSNNNGHVLTDKMNAEKEKQSSMLLDMNNLKCLDDGSENHLNGQLRQVHSAGVQISEEAPKEPLQEPEGDPSNVNDNMHNEVSKTETYIAKPACPGPAFDSQVPPLCQITVKIGDEAIVRRRIKGSNLFQTKQEKFCWNSFSQEDQKCTEKMEQDNRRSHISLRSRTDSGPLIEPELYDDMTDQDTADKLWRPYYSYKPKKKTKGGKKLKSKRRRKSNCGASGKHMRVNIKKKDRAHVDYVDRNLRAHHQVFVNTDAETKHLKRKLYKQPYTCDHCQALFSNRSALKMHIAESHTDNQSYTCKTCGRQLSSEEMHDSALYPGEHKDYACKNCVEDGSCFKDGFKNYNTEKRYRCSFCPQRFLYLATKKSHEKKHLEKHGKCYPCCYCSKVCKSSAALGMHQKKHFIKTEEEEQQHSAAAEVHCQIKPSKSPNDKEHKMDLEPKLENDTEVIRNGCFQECNKSDDKKLKLPCENEVLPYHGTHVQLLPNSGWVKLPNALTEQHPNRHSDILCEQTQCNIEMVTQTQEDAYMPSIMCKEYQTYNNSQGACHVDRWGEQKRWNVCRDFPKAEYKFPCKEETTFHTDYYSK</sequence>
<dbReference type="FunFam" id="3.30.160.60:FF:000437">
    <property type="entry name" value="zinc finger and BTB domain-containing protein 38"/>
    <property type="match status" value="1"/>
</dbReference>
<dbReference type="PROSITE" id="PS00028">
    <property type="entry name" value="ZINC_FINGER_C2H2_1"/>
    <property type="match status" value="7"/>
</dbReference>
<dbReference type="SUPFAM" id="SSF57667">
    <property type="entry name" value="beta-beta-alpha zinc fingers"/>
    <property type="match status" value="4"/>
</dbReference>
<evidence type="ECO:0000256" key="9">
    <source>
        <dbReference type="ARBA" id="ARBA00022771"/>
    </source>
</evidence>
<reference evidence="20" key="3">
    <citation type="submission" date="2025-09" db="UniProtKB">
        <authorList>
            <consortium name="Ensembl"/>
        </authorList>
    </citation>
    <scope>IDENTIFICATION</scope>
</reference>